<keyword evidence="4" id="KW-1185">Reference proteome</keyword>
<dbReference type="InterPro" id="IPR001387">
    <property type="entry name" value="Cro/C1-type_HTH"/>
</dbReference>
<feature type="compositionally biased region" description="Basic and acidic residues" evidence="1">
    <location>
        <begin position="42"/>
        <end position="56"/>
    </location>
</feature>
<evidence type="ECO:0000256" key="1">
    <source>
        <dbReference type="SAM" id="MobiDB-lite"/>
    </source>
</evidence>
<dbReference type="GO" id="GO:0003677">
    <property type="term" value="F:DNA binding"/>
    <property type="evidence" value="ECO:0007669"/>
    <property type="project" value="InterPro"/>
</dbReference>
<accession>A0A5M3PLC5</accession>
<dbReference type="Pfam" id="PF13443">
    <property type="entry name" value="HTH_26"/>
    <property type="match status" value="1"/>
</dbReference>
<feature type="region of interest" description="Disordered" evidence="1">
    <location>
        <begin position="42"/>
        <end position="64"/>
    </location>
</feature>
<gene>
    <name evidence="3" type="ORF">MS5N3_10070</name>
</gene>
<comment type="caution">
    <text evidence="3">The sequence shown here is derived from an EMBL/GenBank/DDBJ whole genome shotgun (WGS) entry which is preliminary data.</text>
</comment>
<dbReference type="EMBL" id="BGZH01000001">
    <property type="protein sequence ID" value="GBO83556.1"/>
    <property type="molecule type" value="Genomic_DNA"/>
</dbReference>
<name>A0A5M3PLC5_9GAMM</name>
<evidence type="ECO:0000313" key="3">
    <source>
        <dbReference type="EMBL" id="GBO83556.1"/>
    </source>
</evidence>
<dbReference type="AlphaFoldDB" id="A0A5M3PLC5"/>
<proteinExistence type="predicted"/>
<evidence type="ECO:0000313" key="4">
    <source>
        <dbReference type="Proteomes" id="UP000340077"/>
    </source>
</evidence>
<protein>
    <recommendedName>
        <fullName evidence="2">HTH cro/C1-type domain-containing protein</fullName>
    </recommendedName>
</protein>
<evidence type="ECO:0000259" key="2">
    <source>
        <dbReference type="Pfam" id="PF13443"/>
    </source>
</evidence>
<sequence length="166" mass="18279">MAILERYGHVKRELSSMGHCYDQQKQAALGILREKVKVPDQKKAQKCKGERSKEKSCLNGSKKMTQHKHVGSALDDLLEADGSLEQVEAEALKRVIVWQIKQAMGHTGVNKSQLAQKMHTSRTVVNRLLDEKDTGVTITTLVKAGRALGMTWTLQAGEDNGSGRAA</sequence>
<dbReference type="RefSeq" id="WP_370686071.1">
    <property type="nucleotide sequence ID" value="NZ_BGZH01000001.1"/>
</dbReference>
<dbReference type="Gene3D" id="1.10.260.40">
    <property type="entry name" value="lambda repressor-like DNA-binding domains"/>
    <property type="match status" value="1"/>
</dbReference>
<dbReference type="Proteomes" id="UP000340077">
    <property type="component" value="Unassembled WGS sequence"/>
</dbReference>
<dbReference type="SUPFAM" id="SSF47413">
    <property type="entry name" value="lambda repressor-like DNA-binding domains"/>
    <property type="match status" value="1"/>
</dbReference>
<organism evidence="3 4">
    <name type="scientific">Marinobacter salsuginis</name>
    <dbReference type="NCBI Taxonomy" id="418719"/>
    <lineage>
        <taxon>Bacteria</taxon>
        <taxon>Pseudomonadati</taxon>
        <taxon>Pseudomonadota</taxon>
        <taxon>Gammaproteobacteria</taxon>
        <taxon>Pseudomonadales</taxon>
        <taxon>Marinobacteraceae</taxon>
        <taxon>Marinobacter</taxon>
    </lineage>
</organism>
<dbReference type="InterPro" id="IPR010982">
    <property type="entry name" value="Lambda_DNA-bd_dom_sf"/>
</dbReference>
<feature type="domain" description="HTH cro/C1-type" evidence="2">
    <location>
        <begin position="100"/>
        <end position="151"/>
    </location>
</feature>
<reference evidence="3 4" key="1">
    <citation type="journal article" date="2019" name="J. Gen. Appl. Microbiol.">
        <title>Aerobic degradation of cis-dichloroethene by the marine bacterium Marinobacter salsuginis strain 5N-3.</title>
        <authorList>
            <person name="Inoue Y."/>
            <person name="Fukunaga Y."/>
            <person name="Katsumata H."/>
            <person name="Ohji S."/>
            <person name="Hosoyama A."/>
            <person name="Mori K."/>
            <person name="Ando K."/>
        </authorList>
    </citation>
    <scope>NUCLEOTIDE SEQUENCE [LARGE SCALE GENOMIC DNA]</scope>
    <source>
        <strain evidence="3 4">5N-3</strain>
    </source>
</reference>